<dbReference type="SUPFAM" id="SSF52799">
    <property type="entry name" value="(Phosphotyrosine protein) phosphatases II"/>
    <property type="match status" value="1"/>
</dbReference>
<dbReference type="EMBL" id="CP040946">
    <property type="protein sequence ID" value="QDC44478.1"/>
    <property type="molecule type" value="Genomic_DNA"/>
</dbReference>
<keyword evidence="3" id="KW-1185">Reference proteome</keyword>
<organism evidence="2 3">
    <name type="scientific">Methylophilus medardicus</name>
    <dbReference type="NCBI Taxonomy" id="2588534"/>
    <lineage>
        <taxon>Bacteria</taxon>
        <taxon>Pseudomonadati</taxon>
        <taxon>Pseudomonadota</taxon>
        <taxon>Betaproteobacteria</taxon>
        <taxon>Nitrosomonadales</taxon>
        <taxon>Methylophilaceae</taxon>
        <taxon>Methylophilus</taxon>
    </lineage>
</organism>
<evidence type="ECO:0000313" key="2">
    <source>
        <dbReference type="EMBL" id="QDC44478.1"/>
    </source>
</evidence>
<name>A0A5B8CT54_9PROT</name>
<dbReference type="Proteomes" id="UP000311008">
    <property type="component" value="Chromosome"/>
</dbReference>
<dbReference type="RefSeq" id="WP_140003809.1">
    <property type="nucleotide sequence ID" value="NZ_CP040946.1"/>
</dbReference>
<evidence type="ECO:0000313" key="3">
    <source>
        <dbReference type="Proteomes" id="UP000311008"/>
    </source>
</evidence>
<dbReference type="Gene3D" id="3.90.190.10">
    <property type="entry name" value="Protein tyrosine phosphatase superfamily"/>
    <property type="match status" value="1"/>
</dbReference>
<dbReference type="GO" id="GO:0016787">
    <property type="term" value="F:hydrolase activity"/>
    <property type="evidence" value="ECO:0007669"/>
    <property type="project" value="InterPro"/>
</dbReference>
<feature type="domain" description="Beta-lactamase hydrolase-like protein phosphatase-like" evidence="1">
    <location>
        <begin position="6"/>
        <end position="106"/>
    </location>
</feature>
<accession>A0A5B8CT54</accession>
<reference evidence="3" key="1">
    <citation type="journal article" date="2019" name="ISME J.">
        <title>Evolution in action: habitat transition from sediment to the pelagial leads to genome streamlining in Methylophilaceae.</title>
        <authorList>
            <person name="Salcher M."/>
            <person name="Schaefle D."/>
            <person name="Kaspar M."/>
            <person name="Neuenschwander S.M."/>
            <person name="Ghai R."/>
        </authorList>
    </citation>
    <scope>NUCLEOTIDE SEQUENCE [LARGE SCALE GENOMIC DNA]</scope>
    <source>
        <strain evidence="3">MMS-M-51</strain>
    </source>
</reference>
<dbReference type="AlphaFoldDB" id="A0A5B8CT54"/>
<protein>
    <submittedName>
        <fullName evidence="2">TIGR01244 family phosphatase</fullName>
    </submittedName>
</protein>
<dbReference type="InterPro" id="IPR029021">
    <property type="entry name" value="Prot-tyrosine_phosphatase-like"/>
</dbReference>
<gene>
    <name evidence="2" type="ORF">FIU01_08030</name>
</gene>
<sequence>MERKQIDQRFSISDQLSESDLDTLAAEGIRLVVNFRPDGEGGDAQPLSEALATKAAALGMAYAHIPVVPNQIQPAHILQLQGLLAQHPGAAIGFCRTGNRANQVYQQALQAPATTKPACCSQAGTETQVGLLNTVKAWFKP</sequence>
<dbReference type="KEGG" id="mmec:FIU01_08030"/>
<proteinExistence type="predicted"/>
<dbReference type="Pfam" id="PF04273">
    <property type="entry name" value="BLH_phosphatase"/>
    <property type="match status" value="1"/>
</dbReference>
<evidence type="ECO:0000259" key="1">
    <source>
        <dbReference type="Pfam" id="PF04273"/>
    </source>
</evidence>
<dbReference type="InterPro" id="IPR005939">
    <property type="entry name" value="BLH_phosphatase-like"/>
</dbReference>
<dbReference type="OrthoDB" id="9802771at2"/>